<keyword evidence="1" id="KW-0812">Transmembrane</keyword>
<feature type="transmembrane region" description="Helical" evidence="1">
    <location>
        <begin position="332"/>
        <end position="355"/>
    </location>
</feature>
<gene>
    <name evidence="2" type="ORF">FGO68_gene3504</name>
</gene>
<protein>
    <submittedName>
        <fullName evidence="2">Uncharacterized protein</fullName>
    </submittedName>
</protein>
<sequence length="362" mass="40910">MNMKEQQESPLEQAVGTRLPSLKTLPYFKHAMNLLTAIPTLLLFSLFFLCLSLLSTHTDVDMSHYLDRVEKYNEEQLSQRLSLIKIAARIMPSQNTENNMLYMDWVSMTTDTEQTDAAASQDYFYNKSLHLYNNTRDYFPVLNLSPEFVPVGDSKQVCINIAWTGLAQQRVKSLYREVSGLPICSESLNPRFRWQSGDPRTGIDINIWRQNVEEVSCSSTLTCQMACPGVYKPPTSDLLKGKCYTYDVLKSICLEVGLTVDPETQEEKWEYRGGCFKNDSPTLYERGIPGTVYEFEYVPIEVRADDDPFNVAAKEGTISDEDSGVDLSFFGWLSWLAFSFAVIGGLVLGVSYGALQVLKGTQ</sequence>
<evidence type="ECO:0000256" key="1">
    <source>
        <dbReference type="SAM" id="Phobius"/>
    </source>
</evidence>
<dbReference type="OrthoDB" id="10559239at2759"/>
<name>A0A8J8T0S2_HALGN</name>
<evidence type="ECO:0000313" key="3">
    <source>
        <dbReference type="Proteomes" id="UP000785679"/>
    </source>
</evidence>
<organism evidence="2 3">
    <name type="scientific">Halteria grandinella</name>
    <dbReference type="NCBI Taxonomy" id="5974"/>
    <lineage>
        <taxon>Eukaryota</taxon>
        <taxon>Sar</taxon>
        <taxon>Alveolata</taxon>
        <taxon>Ciliophora</taxon>
        <taxon>Intramacronucleata</taxon>
        <taxon>Spirotrichea</taxon>
        <taxon>Stichotrichia</taxon>
        <taxon>Sporadotrichida</taxon>
        <taxon>Halteriidae</taxon>
        <taxon>Halteria</taxon>
    </lineage>
</organism>
<keyword evidence="3" id="KW-1185">Reference proteome</keyword>
<proteinExistence type="predicted"/>
<keyword evidence="1" id="KW-1133">Transmembrane helix</keyword>
<dbReference type="AlphaFoldDB" id="A0A8J8T0S2"/>
<reference evidence="2" key="1">
    <citation type="submission" date="2019-06" db="EMBL/GenBank/DDBJ databases">
        <authorList>
            <person name="Zheng W."/>
        </authorList>
    </citation>
    <scope>NUCLEOTIDE SEQUENCE</scope>
    <source>
        <strain evidence="2">QDHG01</strain>
    </source>
</reference>
<keyword evidence="1" id="KW-0472">Membrane</keyword>
<feature type="transmembrane region" description="Helical" evidence="1">
    <location>
        <begin position="31"/>
        <end position="54"/>
    </location>
</feature>
<comment type="caution">
    <text evidence="2">The sequence shown here is derived from an EMBL/GenBank/DDBJ whole genome shotgun (WGS) entry which is preliminary data.</text>
</comment>
<dbReference type="Proteomes" id="UP000785679">
    <property type="component" value="Unassembled WGS sequence"/>
</dbReference>
<evidence type="ECO:0000313" key="2">
    <source>
        <dbReference type="EMBL" id="TNV77331.1"/>
    </source>
</evidence>
<dbReference type="EMBL" id="RRYP01012099">
    <property type="protein sequence ID" value="TNV77331.1"/>
    <property type="molecule type" value="Genomic_DNA"/>
</dbReference>
<accession>A0A8J8T0S2</accession>